<evidence type="ECO:0000313" key="1">
    <source>
        <dbReference type="EMBL" id="EYC05076.1"/>
    </source>
</evidence>
<name>A0A016TQT7_9BILA</name>
<accession>A0A016TQT7</accession>
<evidence type="ECO:0000313" key="2">
    <source>
        <dbReference type="Proteomes" id="UP000024635"/>
    </source>
</evidence>
<dbReference type="Proteomes" id="UP000024635">
    <property type="component" value="Unassembled WGS sequence"/>
</dbReference>
<keyword evidence="2" id="KW-1185">Reference proteome</keyword>
<gene>
    <name evidence="1" type="primary">Acey_s0084.g1766</name>
    <name evidence="1" type="ORF">Y032_0084g1766</name>
</gene>
<dbReference type="OrthoDB" id="5872222at2759"/>
<dbReference type="PRINTS" id="PR01345">
    <property type="entry name" value="CERVTRCPTASE"/>
</dbReference>
<proteinExistence type="predicted"/>
<evidence type="ECO:0008006" key="3">
    <source>
        <dbReference type="Google" id="ProtNLM"/>
    </source>
</evidence>
<protein>
    <recommendedName>
        <fullName evidence="3">Reverse transcriptase domain-containing protein</fullName>
    </recommendedName>
</protein>
<reference evidence="2" key="1">
    <citation type="journal article" date="2015" name="Nat. Genet.">
        <title>The genome and transcriptome of the zoonotic hookworm Ancylostoma ceylanicum identify infection-specific gene families.</title>
        <authorList>
            <person name="Schwarz E.M."/>
            <person name="Hu Y."/>
            <person name="Antoshechkin I."/>
            <person name="Miller M.M."/>
            <person name="Sternberg P.W."/>
            <person name="Aroian R.V."/>
        </authorList>
    </citation>
    <scope>NUCLEOTIDE SEQUENCE</scope>
    <source>
        <strain evidence="2">HY135</strain>
    </source>
</reference>
<sequence length="143" mass="16309">MYADDIKTYKAVGSAEDSYGLQSAINRMLAWADAWQLPLSPHETLIMHLDLNGSLPTFAYRIQGLQLSDPDSVEDLRLVYDRRLDFPEHYLIICRGAHMRIFRIFKALSTSNEPTLLRANKAYVRPTLESSTTAFSLSKKKDI</sequence>
<dbReference type="EMBL" id="JARK01001420">
    <property type="protein sequence ID" value="EYC05076.1"/>
    <property type="molecule type" value="Genomic_DNA"/>
</dbReference>
<comment type="caution">
    <text evidence="1">The sequence shown here is derived from an EMBL/GenBank/DDBJ whole genome shotgun (WGS) entry which is preliminary data.</text>
</comment>
<dbReference type="AlphaFoldDB" id="A0A016TQT7"/>
<organism evidence="1 2">
    <name type="scientific">Ancylostoma ceylanicum</name>
    <dbReference type="NCBI Taxonomy" id="53326"/>
    <lineage>
        <taxon>Eukaryota</taxon>
        <taxon>Metazoa</taxon>
        <taxon>Ecdysozoa</taxon>
        <taxon>Nematoda</taxon>
        <taxon>Chromadorea</taxon>
        <taxon>Rhabditida</taxon>
        <taxon>Rhabditina</taxon>
        <taxon>Rhabditomorpha</taxon>
        <taxon>Strongyloidea</taxon>
        <taxon>Ancylostomatidae</taxon>
        <taxon>Ancylostomatinae</taxon>
        <taxon>Ancylostoma</taxon>
    </lineage>
</organism>